<dbReference type="KEGG" id="mmh:Mmah_0773"/>
<dbReference type="Proteomes" id="UP000001059">
    <property type="component" value="Chromosome"/>
</dbReference>
<dbReference type="Pfam" id="PF00702">
    <property type="entry name" value="Hydrolase"/>
    <property type="match status" value="1"/>
</dbReference>
<dbReference type="GeneID" id="8982934"/>
<evidence type="ECO:0000313" key="6">
    <source>
        <dbReference type="EMBL" id="ADE36297.1"/>
    </source>
</evidence>
<proteinExistence type="inferred from homology"/>
<dbReference type="Gene3D" id="1.10.150.240">
    <property type="entry name" value="Putative phosphatase, domain 2"/>
    <property type="match status" value="1"/>
</dbReference>
<dbReference type="Gene3D" id="3.40.50.1000">
    <property type="entry name" value="HAD superfamily/HAD-like"/>
    <property type="match status" value="1"/>
</dbReference>
<name>D5EAU6_METMS</name>
<sequence>MFESGKIKGVIFDCYKTLIDIDTDEDAEQTYEMLSVWLRYNGVKIKPDVLRDEYKKRILEKMNLSGQEYPEVKVEEIFSDICYDYKLWTIDEEMVGISAARVFRASSIRRFRTYPESIKLLEICDHIPKRCIISNGQRVFSELELRYLKMYEKFDFVIFSSDYGYKKPDKRLFQTALDRFGLEPEQVLSIGDTVRNDIIPPRELGMQALEIEEAWKFCDIFV</sequence>
<dbReference type="PRINTS" id="PR00413">
    <property type="entry name" value="HADHALOGNASE"/>
</dbReference>
<organism evidence="6 7">
    <name type="scientific">Methanohalophilus mahii (strain ATCC 35705 / DSM 5219 / SLP)</name>
    <dbReference type="NCBI Taxonomy" id="547558"/>
    <lineage>
        <taxon>Archaea</taxon>
        <taxon>Methanobacteriati</taxon>
        <taxon>Methanobacteriota</taxon>
        <taxon>Stenosarchaea group</taxon>
        <taxon>Methanomicrobia</taxon>
        <taxon>Methanosarcinales</taxon>
        <taxon>Methanosarcinaceae</taxon>
        <taxon>Methanohalophilus</taxon>
    </lineage>
</organism>
<reference evidence="6 7" key="1">
    <citation type="submission" date="2010-03" db="EMBL/GenBank/DDBJ databases">
        <title>The complete genome of Methanohalophilus mahii DSM 5219.</title>
        <authorList>
            <consortium name="US DOE Joint Genome Institute (JGI-PGF)"/>
            <person name="Lucas S."/>
            <person name="Copeland A."/>
            <person name="Lapidus A."/>
            <person name="Glavina del Rio T."/>
            <person name="Dalin E."/>
            <person name="Tice H."/>
            <person name="Bruce D."/>
            <person name="Goodwin L."/>
            <person name="Pitluck S."/>
            <person name="Kyrpides N."/>
            <person name="Mavromatis K."/>
            <person name="Ivanova N."/>
            <person name="Lykidis A."/>
            <person name="Saunders E."/>
            <person name="Brettin T."/>
            <person name="Detter J.C."/>
            <person name="Han C."/>
            <person name="Land M."/>
            <person name="Hauser L."/>
            <person name="Markowitz V."/>
            <person name="Cheng J.-F."/>
            <person name="Hugenholtz P."/>
            <person name="Woyke T."/>
            <person name="Wu D."/>
            <person name="Spring S."/>
            <person name="Schneider S."/>
            <person name="Schroeder M."/>
            <person name="Klenk H.-P."/>
            <person name="Eisen J.A."/>
        </authorList>
    </citation>
    <scope>NUCLEOTIDE SEQUENCE [LARGE SCALE GENOMIC DNA]</scope>
    <source>
        <strain evidence="7">ATCC 35705 / DSM 5219 / SLP</strain>
    </source>
</reference>
<evidence type="ECO:0000256" key="4">
    <source>
        <dbReference type="ARBA" id="ARBA00022801"/>
    </source>
</evidence>
<dbReference type="OrthoDB" id="27736at2157"/>
<gene>
    <name evidence="6" type="ordered locus">Mmah_0773</name>
</gene>
<dbReference type="InterPro" id="IPR006439">
    <property type="entry name" value="HAD-SF_hydro_IA"/>
</dbReference>
<dbReference type="InterPro" id="IPR051400">
    <property type="entry name" value="HAD-like_hydrolase"/>
</dbReference>
<dbReference type="EMBL" id="CP001994">
    <property type="protein sequence ID" value="ADE36297.1"/>
    <property type="molecule type" value="Genomic_DNA"/>
</dbReference>
<dbReference type="PANTHER" id="PTHR46470:SF2">
    <property type="entry name" value="GLYCERALDEHYDE 3-PHOSPHATE PHOSPHATASE"/>
    <property type="match status" value="1"/>
</dbReference>
<dbReference type="SUPFAM" id="SSF56784">
    <property type="entry name" value="HAD-like"/>
    <property type="match status" value="1"/>
</dbReference>
<keyword evidence="5" id="KW-0460">Magnesium</keyword>
<dbReference type="GO" id="GO:0044281">
    <property type="term" value="P:small molecule metabolic process"/>
    <property type="evidence" value="ECO:0007669"/>
    <property type="project" value="UniProtKB-ARBA"/>
</dbReference>
<dbReference type="SFLD" id="SFLDG01129">
    <property type="entry name" value="C1.5:_HAD__Beta-PGM__Phosphata"/>
    <property type="match status" value="1"/>
</dbReference>
<keyword evidence="7" id="KW-1185">Reference proteome</keyword>
<keyword evidence="4 6" id="KW-0378">Hydrolase</keyword>
<dbReference type="RefSeq" id="WP_013037240.1">
    <property type="nucleotide sequence ID" value="NC_014002.1"/>
</dbReference>
<evidence type="ECO:0000313" key="7">
    <source>
        <dbReference type="Proteomes" id="UP000001059"/>
    </source>
</evidence>
<dbReference type="GO" id="GO:0046872">
    <property type="term" value="F:metal ion binding"/>
    <property type="evidence" value="ECO:0007669"/>
    <property type="project" value="UniProtKB-KW"/>
</dbReference>
<comment type="similarity">
    <text evidence="2">Belongs to the HAD-like hydrolase superfamily.</text>
</comment>
<evidence type="ECO:0000256" key="5">
    <source>
        <dbReference type="ARBA" id="ARBA00022842"/>
    </source>
</evidence>
<dbReference type="InterPro" id="IPR023214">
    <property type="entry name" value="HAD_sf"/>
</dbReference>
<dbReference type="NCBIfam" id="TIGR01549">
    <property type="entry name" value="HAD-SF-IA-v1"/>
    <property type="match status" value="1"/>
</dbReference>
<dbReference type="HOGENOM" id="CLU_045011_8_6_2"/>
<evidence type="ECO:0000256" key="2">
    <source>
        <dbReference type="ARBA" id="ARBA00007958"/>
    </source>
</evidence>
<accession>D5EAU6</accession>
<protein>
    <submittedName>
        <fullName evidence="6">HAD-superfamily hydrolase, subfamily IA, variant 1</fullName>
    </submittedName>
</protein>
<dbReference type="GO" id="GO:0016791">
    <property type="term" value="F:phosphatase activity"/>
    <property type="evidence" value="ECO:0007669"/>
    <property type="project" value="TreeGrafter"/>
</dbReference>
<dbReference type="STRING" id="547558.Mmah_0773"/>
<dbReference type="InterPro" id="IPR023198">
    <property type="entry name" value="PGP-like_dom2"/>
</dbReference>
<evidence type="ECO:0000256" key="3">
    <source>
        <dbReference type="ARBA" id="ARBA00022723"/>
    </source>
</evidence>
<dbReference type="SFLD" id="SFLDS00003">
    <property type="entry name" value="Haloacid_Dehalogenase"/>
    <property type="match status" value="1"/>
</dbReference>
<evidence type="ECO:0000256" key="1">
    <source>
        <dbReference type="ARBA" id="ARBA00001946"/>
    </source>
</evidence>
<dbReference type="InterPro" id="IPR036412">
    <property type="entry name" value="HAD-like_sf"/>
</dbReference>
<comment type="cofactor">
    <cofactor evidence="1">
        <name>Mg(2+)</name>
        <dbReference type="ChEBI" id="CHEBI:18420"/>
    </cofactor>
</comment>
<dbReference type="PANTHER" id="PTHR46470">
    <property type="entry name" value="N-ACYLNEURAMINATE-9-PHOSPHATASE"/>
    <property type="match status" value="1"/>
</dbReference>
<keyword evidence="3" id="KW-0479">Metal-binding</keyword>
<dbReference type="NCBIfam" id="TIGR01509">
    <property type="entry name" value="HAD-SF-IA-v3"/>
    <property type="match status" value="1"/>
</dbReference>
<dbReference type="AlphaFoldDB" id="D5EAU6"/>